<organism evidence="3 4">
    <name type="scientific">Halogeometricum salsisoli</name>
    <dbReference type="NCBI Taxonomy" id="2950536"/>
    <lineage>
        <taxon>Archaea</taxon>
        <taxon>Methanobacteriati</taxon>
        <taxon>Methanobacteriota</taxon>
        <taxon>Stenosarchaea group</taxon>
        <taxon>Halobacteria</taxon>
        <taxon>Halobacteriales</taxon>
        <taxon>Haloferacaceae</taxon>
        <taxon>Halogeometricum</taxon>
    </lineage>
</organism>
<evidence type="ECO:0000256" key="1">
    <source>
        <dbReference type="SAM" id="MobiDB-lite"/>
    </source>
</evidence>
<keyword evidence="2" id="KW-0812">Transmembrane</keyword>
<accession>A0ABU2GIC2</accession>
<feature type="compositionally biased region" description="Basic residues" evidence="1">
    <location>
        <begin position="103"/>
        <end position="120"/>
    </location>
</feature>
<feature type="transmembrane region" description="Helical" evidence="2">
    <location>
        <begin position="50"/>
        <end position="70"/>
    </location>
</feature>
<feature type="compositionally biased region" description="Low complexity" evidence="1">
    <location>
        <begin position="82"/>
        <end position="102"/>
    </location>
</feature>
<evidence type="ECO:0000313" key="3">
    <source>
        <dbReference type="EMBL" id="MDS0300565.1"/>
    </source>
</evidence>
<gene>
    <name evidence="3" type="ORF">NDI76_17585</name>
</gene>
<keyword evidence="4" id="KW-1185">Reference proteome</keyword>
<feature type="transmembrane region" description="Helical" evidence="2">
    <location>
        <begin position="16"/>
        <end position="38"/>
    </location>
</feature>
<protein>
    <submittedName>
        <fullName evidence="3">Uncharacterized protein</fullName>
    </submittedName>
</protein>
<keyword evidence="2" id="KW-0472">Membrane</keyword>
<comment type="caution">
    <text evidence="3">The sequence shown here is derived from an EMBL/GenBank/DDBJ whole genome shotgun (WGS) entry which is preliminary data.</text>
</comment>
<proteinExistence type="predicted"/>
<dbReference type="Proteomes" id="UP001257060">
    <property type="component" value="Unassembled WGS sequence"/>
</dbReference>
<feature type="region of interest" description="Disordered" evidence="1">
    <location>
        <begin position="82"/>
        <end position="120"/>
    </location>
</feature>
<evidence type="ECO:0000256" key="2">
    <source>
        <dbReference type="SAM" id="Phobius"/>
    </source>
</evidence>
<dbReference type="EMBL" id="JAMQOP010000004">
    <property type="protein sequence ID" value="MDS0300565.1"/>
    <property type="molecule type" value="Genomic_DNA"/>
</dbReference>
<keyword evidence="2" id="KW-1133">Transmembrane helix</keyword>
<evidence type="ECO:0000313" key="4">
    <source>
        <dbReference type="Proteomes" id="UP001257060"/>
    </source>
</evidence>
<reference evidence="3 4" key="1">
    <citation type="submission" date="2022-06" db="EMBL/GenBank/DDBJ databases">
        <title>Halogeometricum sp. a new haloarchaeum isolate from saline soil.</title>
        <authorList>
            <person name="Strakova D."/>
            <person name="Galisteo C."/>
            <person name="Sanchez-Porro C."/>
            <person name="Ventosa A."/>
        </authorList>
    </citation>
    <scope>NUCLEOTIDE SEQUENCE [LARGE SCALE GENOMIC DNA]</scope>
    <source>
        <strain evidence="3 4">S1BR25-6</strain>
    </source>
</reference>
<dbReference type="RefSeq" id="WP_310925468.1">
    <property type="nucleotide sequence ID" value="NZ_JAMQOP010000004.1"/>
</dbReference>
<sequence length="120" mass="13470">MISGDLAWLVNPWIRWGWISLAGIFGGFLGWFNIFITFPEVDGEPVDVKPWEWAGIGATVGLCALLWVLYHPWFSVLDARRPSSSLSWPVSAPSSWPSAGRRSGNRGFRRRSARVRPSGR</sequence>
<name>A0ABU2GIC2_9EURY</name>